<evidence type="ECO:0000313" key="4">
    <source>
        <dbReference type="Proteomes" id="UP000321085"/>
    </source>
</evidence>
<accession>A0A512BY22</accession>
<dbReference type="RefSeq" id="WP_114184680.1">
    <property type="nucleotide sequence ID" value="NZ_BJYU01000077.1"/>
</dbReference>
<proteinExistence type="predicted"/>
<dbReference type="Pfam" id="PF13443">
    <property type="entry name" value="HTH_26"/>
    <property type="match status" value="1"/>
</dbReference>
<evidence type="ECO:0000313" key="3">
    <source>
        <dbReference type="EMBL" id="GEO16833.1"/>
    </source>
</evidence>
<dbReference type="GO" id="GO:0003677">
    <property type="term" value="F:DNA binding"/>
    <property type="evidence" value="ECO:0007669"/>
    <property type="project" value="UniProtKB-KW"/>
</dbReference>
<dbReference type="InterPro" id="IPR015927">
    <property type="entry name" value="Peptidase_S24_S26A/B/C"/>
</dbReference>
<dbReference type="InterPro" id="IPR036286">
    <property type="entry name" value="LexA/Signal_pep-like_sf"/>
</dbReference>
<sequence length="210" mass="22912">MLSHDRVWAAIDALAARHGMTASGLARKAGLDATSFNKSKRTSPEGRDRWPSTESIAKILRATGATLEDFLRLVEPSGSLRRSMIPLISMTQVGTGKLFTDEGLPTGGPGWDEIDFPDFGQEKVFALEVTGDTMVPLYRDGDILIVSPTASVRKGDRVVVRTTGGEILAKELRRRSAKTLELASFGGEAEDRVIPAEEVSWVARVMWARQ</sequence>
<keyword evidence="4" id="KW-1185">Reference proteome</keyword>
<keyword evidence="3" id="KW-0238">DNA-binding</keyword>
<reference evidence="3 4" key="1">
    <citation type="submission" date="2019-07" db="EMBL/GenBank/DDBJ databases">
        <title>Whole genome shotgun sequence of Microvirga aerophila NBRC 106136.</title>
        <authorList>
            <person name="Hosoyama A."/>
            <person name="Uohara A."/>
            <person name="Ohji S."/>
            <person name="Ichikawa N."/>
        </authorList>
    </citation>
    <scope>NUCLEOTIDE SEQUENCE [LARGE SCALE GENOMIC DNA]</scope>
    <source>
        <strain evidence="3 4">NBRC 106136</strain>
    </source>
</reference>
<dbReference type="SUPFAM" id="SSF51306">
    <property type="entry name" value="LexA/Signal peptidase"/>
    <property type="match status" value="1"/>
</dbReference>
<gene>
    <name evidence="3" type="ORF">MAE02_45290</name>
</gene>
<dbReference type="OrthoDB" id="9792157at2"/>
<dbReference type="AlphaFoldDB" id="A0A512BY22"/>
<dbReference type="Gene3D" id="2.10.109.10">
    <property type="entry name" value="Umud Fragment, subunit A"/>
    <property type="match status" value="1"/>
</dbReference>
<dbReference type="InterPro" id="IPR001387">
    <property type="entry name" value="Cro/C1-type_HTH"/>
</dbReference>
<evidence type="ECO:0000259" key="2">
    <source>
        <dbReference type="Pfam" id="PF13443"/>
    </source>
</evidence>
<evidence type="ECO:0000259" key="1">
    <source>
        <dbReference type="Pfam" id="PF00717"/>
    </source>
</evidence>
<dbReference type="SUPFAM" id="SSF47413">
    <property type="entry name" value="lambda repressor-like DNA-binding domains"/>
    <property type="match status" value="1"/>
</dbReference>
<protein>
    <submittedName>
        <fullName evidence="3">DNA-binding protein</fullName>
    </submittedName>
</protein>
<feature type="domain" description="Peptidase S24/S26A/S26B/S26C" evidence="1">
    <location>
        <begin position="86"/>
        <end position="206"/>
    </location>
</feature>
<organism evidence="3 4">
    <name type="scientific">Microvirga aerophila</name>
    <dbReference type="NCBI Taxonomy" id="670291"/>
    <lineage>
        <taxon>Bacteria</taxon>
        <taxon>Pseudomonadati</taxon>
        <taxon>Pseudomonadota</taxon>
        <taxon>Alphaproteobacteria</taxon>
        <taxon>Hyphomicrobiales</taxon>
        <taxon>Methylobacteriaceae</taxon>
        <taxon>Microvirga</taxon>
    </lineage>
</organism>
<dbReference type="Pfam" id="PF00717">
    <property type="entry name" value="Peptidase_S24"/>
    <property type="match status" value="1"/>
</dbReference>
<dbReference type="Proteomes" id="UP000321085">
    <property type="component" value="Unassembled WGS sequence"/>
</dbReference>
<dbReference type="InterPro" id="IPR039418">
    <property type="entry name" value="LexA-like"/>
</dbReference>
<dbReference type="EMBL" id="BJYU01000077">
    <property type="protein sequence ID" value="GEO16833.1"/>
    <property type="molecule type" value="Genomic_DNA"/>
</dbReference>
<name>A0A512BY22_9HYPH</name>
<comment type="caution">
    <text evidence="3">The sequence shown here is derived from an EMBL/GenBank/DDBJ whole genome shotgun (WGS) entry which is preliminary data.</text>
</comment>
<feature type="domain" description="HTH cro/C1-type" evidence="2">
    <location>
        <begin position="11"/>
        <end position="74"/>
    </location>
</feature>
<dbReference type="CDD" id="cd06529">
    <property type="entry name" value="S24_LexA-like"/>
    <property type="match status" value="1"/>
</dbReference>
<dbReference type="InterPro" id="IPR010982">
    <property type="entry name" value="Lambda_DNA-bd_dom_sf"/>
</dbReference>